<keyword evidence="1" id="KW-0472">Membrane</keyword>
<keyword evidence="3" id="KW-1185">Reference proteome</keyword>
<organism evidence="2 3">
    <name type="scientific">Angomonas deanei</name>
    <dbReference type="NCBI Taxonomy" id="59799"/>
    <lineage>
        <taxon>Eukaryota</taxon>
        <taxon>Discoba</taxon>
        <taxon>Euglenozoa</taxon>
        <taxon>Kinetoplastea</taxon>
        <taxon>Metakinetoplastina</taxon>
        <taxon>Trypanosomatida</taxon>
        <taxon>Trypanosomatidae</taxon>
        <taxon>Strigomonadinae</taxon>
        <taxon>Angomonas</taxon>
    </lineage>
</organism>
<feature type="transmembrane region" description="Helical" evidence="1">
    <location>
        <begin position="20"/>
        <end position="39"/>
    </location>
</feature>
<dbReference type="EMBL" id="LR877152">
    <property type="protein sequence ID" value="CAD2217404.1"/>
    <property type="molecule type" value="Genomic_DNA"/>
</dbReference>
<evidence type="ECO:0000313" key="3">
    <source>
        <dbReference type="Proteomes" id="UP000515908"/>
    </source>
</evidence>
<sequence length="350" mass="40101">MSFFESLSYMAQNWTPSSTILTVVLPYVFALLWALYYFLFKRSKKFSREELAPFLTFYDQLTKGATAGFDKEFLRLFHPGFFHTKEREMRDTGLLRAIARGVQDCYGPVKHIDEHVVVHKQSGLNFNCAVLVDFQKVRRVQCQLSWVVRLPSVMKSAQKGSKELHELMISGIRRAPVGSFHVTGFKIVPPKQHEIDFLKYIEIDDFISLGELFVEKLLTKQDTLVDFFVPSLADKYKDAAQRDDLWGGVTRTLAACGGLKESDMDPIFVDSKIVKTSQEERENSENKVSEILGFELTFFLAGKTRNMEVQLDFRFVGMSCCVSSFQLTLQADHRTQVVVDHDTKQTTLLN</sequence>
<protein>
    <submittedName>
        <fullName evidence="2">Uncharacterized protein</fullName>
    </submittedName>
</protein>
<dbReference type="VEuPathDB" id="TriTrypDB:ADEAN_000488200"/>
<keyword evidence="1" id="KW-0812">Transmembrane</keyword>
<dbReference type="Proteomes" id="UP000515908">
    <property type="component" value="Chromosome 08"/>
</dbReference>
<name>A0A7G2CEV9_9TRYP</name>
<evidence type="ECO:0000313" key="2">
    <source>
        <dbReference type="EMBL" id="CAD2217404.1"/>
    </source>
</evidence>
<reference evidence="2 3" key="1">
    <citation type="submission" date="2020-08" db="EMBL/GenBank/DDBJ databases">
        <authorList>
            <person name="Newling K."/>
            <person name="Davey J."/>
            <person name="Forrester S."/>
        </authorList>
    </citation>
    <scope>NUCLEOTIDE SEQUENCE [LARGE SCALE GENOMIC DNA]</scope>
    <source>
        <strain evidence="3">Crithidia deanei Carvalho (ATCC PRA-265)</strain>
    </source>
</reference>
<accession>A0A7G2CEV9</accession>
<gene>
    <name evidence="2" type="ORF">ADEAN_000488200</name>
</gene>
<evidence type="ECO:0000256" key="1">
    <source>
        <dbReference type="SAM" id="Phobius"/>
    </source>
</evidence>
<dbReference type="AlphaFoldDB" id="A0A7G2CEV9"/>
<dbReference type="OrthoDB" id="270381at2759"/>
<proteinExistence type="predicted"/>
<keyword evidence="1" id="KW-1133">Transmembrane helix</keyword>